<feature type="non-terminal residue" evidence="8">
    <location>
        <position position="1"/>
    </location>
</feature>
<feature type="transmembrane region" description="Helical" evidence="6">
    <location>
        <begin position="163"/>
        <end position="183"/>
    </location>
</feature>
<evidence type="ECO:0000256" key="5">
    <source>
        <dbReference type="ARBA" id="ARBA00023136"/>
    </source>
</evidence>
<dbReference type="GO" id="GO:0022857">
    <property type="term" value="F:transmembrane transporter activity"/>
    <property type="evidence" value="ECO:0007669"/>
    <property type="project" value="InterPro"/>
</dbReference>
<evidence type="ECO:0000259" key="7">
    <source>
        <dbReference type="PROSITE" id="PS50850"/>
    </source>
</evidence>
<evidence type="ECO:0000313" key="9">
    <source>
        <dbReference type="Proteomes" id="UP001209540"/>
    </source>
</evidence>
<proteinExistence type="predicted"/>
<feature type="transmembrane region" description="Helical" evidence="6">
    <location>
        <begin position="456"/>
        <end position="477"/>
    </location>
</feature>
<keyword evidence="4 6" id="KW-1133">Transmembrane helix</keyword>
<dbReference type="InterPro" id="IPR011701">
    <property type="entry name" value="MFS"/>
</dbReference>
<feature type="transmembrane region" description="Helical" evidence="6">
    <location>
        <begin position="75"/>
        <end position="93"/>
    </location>
</feature>
<sequence>YSKNEKILIACIVSSFCLVSSLSNRSYFPALPLIRKEFNISDALVNMTVTVYMAFQGFSPCFWGPISDIWGRRPIYLASFIMFIGSCCGLAMVKSFSGLLILRMIQAFSESSCNAIGFGTIGDIATPAERANFNNIIGSTLNISMALSPILGGLISYQLSWRWIFWFLFILGAITWFSILFFLPETLRSRVIVRDRNGLSEHDNSCYIPIVYWIKKMRLLLHRRNSSFSSFPRITVTNLEANDEKTSNKHCQRRMPNFLEQILFLRYPDISLVIISICCFASICISLLMTTTPTHFSTIYNLNTFQIGLCYIPYAVGCIVGSFISGPALNRSFRNIALKQQIPIEMIKSSRNIPIDFPIYRARLQGISFVIAVGQLVMIAYGWVLYVRAHLAVPLVLQFLVGLCNTPILNAGTALLIDLIPNRSASIMAVYNLVGSFIRALAVATVEIIIDHIGLGWTFTIFGLMMSISIVSIQILIKYGTKWRARRMEK</sequence>
<dbReference type="Gene3D" id="1.20.1250.20">
    <property type="entry name" value="MFS general substrate transporter like domains"/>
    <property type="match status" value="1"/>
</dbReference>
<dbReference type="SUPFAM" id="SSF103473">
    <property type="entry name" value="MFS general substrate transporter"/>
    <property type="match status" value="1"/>
</dbReference>
<feature type="transmembrane region" description="Helical" evidence="6">
    <location>
        <begin position="392"/>
        <end position="417"/>
    </location>
</feature>
<reference evidence="8" key="1">
    <citation type="journal article" date="2022" name="IScience">
        <title>Evolution of zygomycete secretomes and the origins of terrestrial fungal ecologies.</title>
        <authorList>
            <person name="Chang Y."/>
            <person name="Wang Y."/>
            <person name="Mondo S."/>
            <person name="Ahrendt S."/>
            <person name="Andreopoulos W."/>
            <person name="Barry K."/>
            <person name="Beard J."/>
            <person name="Benny G.L."/>
            <person name="Blankenship S."/>
            <person name="Bonito G."/>
            <person name="Cuomo C."/>
            <person name="Desiro A."/>
            <person name="Gervers K.A."/>
            <person name="Hundley H."/>
            <person name="Kuo A."/>
            <person name="LaButti K."/>
            <person name="Lang B.F."/>
            <person name="Lipzen A."/>
            <person name="O'Donnell K."/>
            <person name="Pangilinan J."/>
            <person name="Reynolds N."/>
            <person name="Sandor L."/>
            <person name="Smith M.E."/>
            <person name="Tsang A."/>
            <person name="Grigoriev I.V."/>
            <person name="Stajich J.E."/>
            <person name="Spatafora J.W."/>
        </authorList>
    </citation>
    <scope>NUCLEOTIDE SEQUENCE</scope>
    <source>
        <strain evidence="8">RSA 2281</strain>
    </source>
</reference>
<evidence type="ECO:0000256" key="4">
    <source>
        <dbReference type="ARBA" id="ARBA00022989"/>
    </source>
</evidence>
<dbReference type="Proteomes" id="UP001209540">
    <property type="component" value="Unassembled WGS sequence"/>
</dbReference>
<accession>A0AAD5P9U6</accession>
<evidence type="ECO:0000256" key="3">
    <source>
        <dbReference type="ARBA" id="ARBA00022692"/>
    </source>
</evidence>
<comment type="subcellular location">
    <subcellularLocation>
        <location evidence="1">Membrane</location>
        <topology evidence="1">Multi-pass membrane protein</topology>
    </subcellularLocation>
</comment>
<feature type="transmembrane region" description="Helical" evidence="6">
    <location>
        <begin position="43"/>
        <end position="63"/>
    </location>
</feature>
<dbReference type="Gene3D" id="1.20.1720.10">
    <property type="entry name" value="Multidrug resistance protein D"/>
    <property type="match status" value="1"/>
</dbReference>
<dbReference type="PROSITE" id="PS50850">
    <property type="entry name" value="MFS"/>
    <property type="match status" value="1"/>
</dbReference>
<feature type="transmembrane region" description="Helical" evidence="6">
    <location>
        <begin position="311"/>
        <end position="329"/>
    </location>
</feature>
<feature type="domain" description="Major facilitator superfamily (MFS) profile" evidence="7">
    <location>
        <begin position="7"/>
        <end position="481"/>
    </location>
</feature>
<evidence type="ECO:0000256" key="1">
    <source>
        <dbReference type="ARBA" id="ARBA00004141"/>
    </source>
</evidence>
<feature type="transmembrane region" description="Helical" evidence="6">
    <location>
        <begin position="367"/>
        <end position="386"/>
    </location>
</feature>
<feature type="transmembrane region" description="Helical" evidence="6">
    <location>
        <begin position="7"/>
        <end position="23"/>
    </location>
</feature>
<protein>
    <submittedName>
        <fullName evidence="8">Major facilitator superfamily domain-containing protein</fullName>
    </submittedName>
</protein>
<feature type="transmembrane region" description="Helical" evidence="6">
    <location>
        <begin position="429"/>
        <end position="450"/>
    </location>
</feature>
<reference evidence="8" key="2">
    <citation type="submission" date="2023-02" db="EMBL/GenBank/DDBJ databases">
        <authorList>
            <consortium name="DOE Joint Genome Institute"/>
            <person name="Mondo S.J."/>
            <person name="Chang Y."/>
            <person name="Wang Y."/>
            <person name="Ahrendt S."/>
            <person name="Andreopoulos W."/>
            <person name="Barry K."/>
            <person name="Beard J."/>
            <person name="Benny G.L."/>
            <person name="Blankenship S."/>
            <person name="Bonito G."/>
            <person name="Cuomo C."/>
            <person name="Desiro A."/>
            <person name="Gervers K.A."/>
            <person name="Hundley H."/>
            <person name="Kuo A."/>
            <person name="LaButti K."/>
            <person name="Lang B.F."/>
            <person name="Lipzen A."/>
            <person name="O'Donnell K."/>
            <person name="Pangilinan J."/>
            <person name="Reynolds N."/>
            <person name="Sandor L."/>
            <person name="Smith M.W."/>
            <person name="Tsang A."/>
            <person name="Grigoriev I.V."/>
            <person name="Stajich J.E."/>
            <person name="Spatafora J.W."/>
        </authorList>
    </citation>
    <scope>NUCLEOTIDE SEQUENCE</scope>
    <source>
        <strain evidence="8">RSA 2281</strain>
    </source>
</reference>
<dbReference type="GO" id="GO:0005886">
    <property type="term" value="C:plasma membrane"/>
    <property type="evidence" value="ECO:0007669"/>
    <property type="project" value="TreeGrafter"/>
</dbReference>
<evidence type="ECO:0000256" key="2">
    <source>
        <dbReference type="ARBA" id="ARBA00022448"/>
    </source>
</evidence>
<dbReference type="InterPro" id="IPR020846">
    <property type="entry name" value="MFS_dom"/>
</dbReference>
<dbReference type="PANTHER" id="PTHR23502:SF51">
    <property type="entry name" value="QUINIDINE RESISTANCE PROTEIN 1-RELATED"/>
    <property type="match status" value="1"/>
</dbReference>
<dbReference type="AlphaFoldDB" id="A0AAD5P9U6"/>
<name>A0AAD5P9U6_9FUNG</name>
<gene>
    <name evidence="8" type="ORF">BDA99DRAFT_410687</name>
</gene>
<dbReference type="InterPro" id="IPR036259">
    <property type="entry name" value="MFS_trans_sf"/>
</dbReference>
<dbReference type="PANTHER" id="PTHR23502">
    <property type="entry name" value="MAJOR FACILITATOR SUPERFAMILY"/>
    <property type="match status" value="1"/>
</dbReference>
<evidence type="ECO:0000256" key="6">
    <source>
        <dbReference type="SAM" id="Phobius"/>
    </source>
</evidence>
<keyword evidence="2" id="KW-0813">Transport</keyword>
<evidence type="ECO:0000313" key="8">
    <source>
        <dbReference type="EMBL" id="KAI9250458.1"/>
    </source>
</evidence>
<keyword evidence="5 6" id="KW-0472">Membrane</keyword>
<feature type="transmembrane region" description="Helical" evidence="6">
    <location>
        <begin position="270"/>
        <end position="291"/>
    </location>
</feature>
<keyword evidence="3 6" id="KW-0812">Transmembrane</keyword>
<comment type="caution">
    <text evidence="8">The sequence shown here is derived from an EMBL/GenBank/DDBJ whole genome shotgun (WGS) entry which is preliminary data.</text>
</comment>
<organism evidence="8 9">
    <name type="scientific">Phascolomyces articulosus</name>
    <dbReference type="NCBI Taxonomy" id="60185"/>
    <lineage>
        <taxon>Eukaryota</taxon>
        <taxon>Fungi</taxon>
        <taxon>Fungi incertae sedis</taxon>
        <taxon>Mucoromycota</taxon>
        <taxon>Mucoromycotina</taxon>
        <taxon>Mucoromycetes</taxon>
        <taxon>Mucorales</taxon>
        <taxon>Lichtheimiaceae</taxon>
        <taxon>Phascolomyces</taxon>
    </lineage>
</organism>
<feature type="non-terminal residue" evidence="8">
    <location>
        <position position="490"/>
    </location>
</feature>
<keyword evidence="9" id="KW-1185">Reference proteome</keyword>
<dbReference type="Pfam" id="PF07690">
    <property type="entry name" value="MFS_1"/>
    <property type="match status" value="1"/>
</dbReference>
<dbReference type="EMBL" id="JAIXMP010000032">
    <property type="protein sequence ID" value="KAI9250458.1"/>
    <property type="molecule type" value="Genomic_DNA"/>
</dbReference>